<evidence type="ECO:0000256" key="5">
    <source>
        <dbReference type="ARBA" id="ARBA00022842"/>
    </source>
</evidence>
<sequence length="459" mass="49827">MTTELPPEIFKAYDIRGIVGKTLTPEIVERIGRALGSEARARQSNRFVIGRDGRLSGPDLIAALARGLANSGCDVIDIGMVPTPVVYFAIQHLDAGSGVAVTGSHNPPDYNGLKMVVAGETLSGEAIQGLRARLLRNDLTSGQGKITQADVRGAYLDRVTGDVKLARRMGVALDCGNGVASELGPQLLRRLGCDVTELYCNTDGNFPNHHPDPSKPENLKDLIAEVKQGGYDVGLAFDGDGDRLGVISPDGTIIWPDRQMILYARDVLARNPGAEIIYDVKCSRTLDAEIRKAGGRPTMWKTGHSLIKAKLKETGALLAGEMSGHTFFKERWYGFDDGLYTAARLLELLARDKRPTQEVFASLPNTVNTPELNLKFAEGEHFAAIKELIGHASFPDAKVTTLDGLRADFADGFGLVRASNTTPVLVFRFEGDSAEALERIQNRFREWVLSTRPGTALPF</sequence>
<keyword evidence="5 7" id="KW-0460">Magnesium</keyword>
<evidence type="ECO:0000259" key="9">
    <source>
        <dbReference type="Pfam" id="PF02878"/>
    </source>
</evidence>
<feature type="domain" description="Alpha-D-phosphohexomutase alpha/beta/alpha" evidence="10">
    <location>
        <begin position="154"/>
        <end position="251"/>
    </location>
</feature>
<evidence type="ECO:0000313" key="12">
    <source>
        <dbReference type="EMBL" id="OGI46514.1"/>
    </source>
</evidence>
<dbReference type="Pfam" id="PF00408">
    <property type="entry name" value="PGM_PMM_IV"/>
    <property type="match status" value="1"/>
</dbReference>
<keyword evidence="6" id="KW-0413">Isomerase</keyword>
<dbReference type="InterPro" id="IPR016066">
    <property type="entry name" value="A-D-PHexomutase_CS"/>
</dbReference>
<evidence type="ECO:0000259" key="11">
    <source>
        <dbReference type="Pfam" id="PF02880"/>
    </source>
</evidence>
<comment type="cofactor">
    <cofactor evidence="1">
        <name>Mg(2+)</name>
        <dbReference type="ChEBI" id="CHEBI:18420"/>
    </cofactor>
</comment>
<comment type="caution">
    <text evidence="12">The sequence shown here is derived from an EMBL/GenBank/DDBJ whole genome shotgun (WGS) entry which is preliminary data.</text>
</comment>
<dbReference type="GO" id="GO:0000287">
    <property type="term" value="F:magnesium ion binding"/>
    <property type="evidence" value="ECO:0007669"/>
    <property type="project" value="InterPro"/>
</dbReference>
<dbReference type="Pfam" id="PF02880">
    <property type="entry name" value="PGM_PMM_III"/>
    <property type="match status" value="1"/>
</dbReference>
<reference evidence="12 13" key="1">
    <citation type="journal article" date="2016" name="Nat. Commun.">
        <title>Thousands of microbial genomes shed light on interconnected biogeochemical processes in an aquifer system.</title>
        <authorList>
            <person name="Anantharaman K."/>
            <person name="Brown C.T."/>
            <person name="Hug L.A."/>
            <person name="Sharon I."/>
            <person name="Castelle C.J."/>
            <person name="Probst A.J."/>
            <person name="Thomas B.C."/>
            <person name="Singh A."/>
            <person name="Wilkins M.J."/>
            <person name="Karaoz U."/>
            <person name="Brodie E.L."/>
            <person name="Williams K.H."/>
            <person name="Hubbard S.S."/>
            <person name="Banfield J.F."/>
        </authorList>
    </citation>
    <scope>NUCLEOTIDE SEQUENCE [LARGE SCALE GENOMIC DNA]</scope>
</reference>
<feature type="domain" description="Alpha-D-phosphohexomutase alpha/beta/alpha" evidence="9">
    <location>
        <begin position="8"/>
        <end position="138"/>
    </location>
</feature>
<protein>
    <submittedName>
        <fullName evidence="12">Phosphoglucomutase</fullName>
    </submittedName>
</protein>
<evidence type="ECO:0000259" key="8">
    <source>
        <dbReference type="Pfam" id="PF00408"/>
    </source>
</evidence>
<evidence type="ECO:0000256" key="3">
    <source>
        <dbReference type="ARBA" id="ARBA00022553"/>
    </source>
</evidence>
<feature type="domain" description="Alpha-D-phosphohexomutase alpha/beta/alpha" evidence="11">
    <location>
        <begin position="256"/>
        <end position="365"/>
    </location>
</feature>
<dbReference type="Gene3D" id="3.40.120.10">
    <property type="entry name" value="Alpha-D-Glucose-1,6-Bisphosphate, subunit A, domain 3"/>
    <property type="match status" value="3"/>
</dbReference>
<evidence type="ECO:0000256" key="4">
    <source>
        <dbReference type="ARBA" id="ARBA00022723"/>
    </source>
</evidence>
<dbReference type="PANTHER" id="PTHR43771:SF2">
    <property type="entry name" value="PHOSPHOMANNOMUTASE_PHOSPHOGLUCOMUTASE"/>
    <property type="match status" value="1"/>
</dbReference>
<dbReference type="InterPro" id="IPR005843">
    <property type="entry name" value="A-D-PHexomutase_C"/>
</dbReference>
<name>A0A1F6TN02_9PROT</name>
<dbReference type="GO" id="GO:0005975">
    <property type="term" value="P:carbohydrate metabolic process"/>
    <property type="evidence" value="ECO:0007669"/>
    <property type="project" value="InterPro"/>
</dbReference>
<evidence type="ECO:0000256" key="7">
    <source>
        <dbReference type="RuleBase" id="RU004326"/>
    </source>
</evidence>
<dbReference type="AlphaFoldDB" id="A0A1F6TN02"/>
<evidence type="ECO:0000259" key="10">
    <source>
        <dbReference type="Pfam" id="PF02879"/>
    </source>
</evidence>
<dbReference type="InterPro" id="IPR005846">
    <property type="entry name" value="A-D-PHexomutase_a/b/a-III"/>
</dbReference>
<keyword evidence="3" id="KW-0597">Phosphoprotein</keyword>
<dbReference type="STRING" id="1817760.A2151_03690"/>
<dbReference type="Pfam" id="PF02879">
    <property type="entry name" value="PGM_PMM_II"/>
    <property type="match status" value="1"/>
</dbReference>
<dbReference type="InterPro" id="IPR036900">
    <property type="entry name" value="A-D-PHexomutase_C_sf"/>
</dbReference>
<dbReference type="PRINTS" id="PR00509">
    <property type="entry name" value="PGMPMM"/>
</dbReference>
<proteinExistence type="inferred from homology"/>
<dbReference type="Proteomes" id="UP000178885">
    <property type="component" value="Unassembled WGS sequence"/>
</dbReference>
<feature type="domain" description="Alpha-D-phosphohexomutase C-terminal" evidence="8">
    <location>
        <begin position="371"/>
        <end position="446"/>
    </location>
</feature>
<dbReference type="InterPro" id="IPR005844">
    <property type="entry name" value="A-D-PHexomutase_a/b/a-I"/>
</dbReference>
<dbReference type="PANTHER" id="PTHR43771">
    <property type="entry name" value="PHOSPHOMANNOMUTASE"/>
    <property type="match status" value="1"/>
</dbReference>
<dbReference type="Gene3D" id="3.30.310.50">
    <property type="entry name" value="Alpha-D-phosphohexomutase, C-terminal domain"/>
    <property type="match status" value="1"/>
</dbReference>
<dbReference type="Pfam" id="PF02878">
    <property type="entry name" value="PGM_PMM_I"/>
    <property type="match status" value="1"/>
</dbReference>
<dbReference type="InterPro" id="IPR016055">
    <property type="entry name" value="A-D-PHexomutase_a/b/a-I/II/III"/>
</dbReference>
<dbReference type="InterPro" id="IPR005845">
    <property type="entry name" value="A-D-PHexomutase_a/b/a-II"/>
</dbReference>
<organism evidence="12 13">
    <name type="scientific">Candidatus Muproteobacteria bacterium RBG_16_65_34</name>
    <dbReference type="NCBI Taxonomy" id="1817760"/>
    <lineage>
        <taxon>Bacteria</taxon>
        <taxon>Pseudomonadati</taxon>
        <taxon>Pseudomonadota</taxon>
        <taxon>Candidatus Muproteobacteria</taxon>
    </lineage>
</organism>
<evidence type="ECO:0000256" key="6">
    <source>
        <dbReference type="ARBA" id="ARBA00023235"/>
    </source>
</evidence>
<dbReference type="SUPFAM" id="SSF55957">
    <property type="entry name" value="Phosphoglucomutase, C-terminal domain"/>
    <property type="match status" value="1"/>
</dbReference>
<dbReference type="EMBL" id="MFSU01000080">
    <property type="protein sequence ID" value="OGI46514.1"/>
    <property type="molecule type" value="Genomic_DNA"/>
</dbReference>
<accession>A0A1F6TN02</accession>
<keyword evidence="4 7" id="KW-0479">Metal-binding</keyword>
<gene>
    <name evidence="12" type="ORF">A2151_03690</name>
</gene>
<evidence type="ECO:0000313" key="13">
    <source>
        <dbReference type="Proteomes" id="UP000178885"/>
    </source>
</evidence>
<evidence type="ECO:0000256" key="2">
    <source>
        <dbReference type="ARBA" id="ARBA00010231"/>
    </source>
</evidence>
<dbReference type="SUPFAM" id="SSF53738">
    <property type="entry name" value="Phosphoglucomutase, first 3 domains"/>
    <property type="match status" value="3"/>
</dbReference>
<dbReference type="InterPro" id="IPR005841">
    <property type="entry name" value="Alpha-D-phosphohexomutase_SF"/>
</dbReference>
<dbReference type="GO" id="GO:0016868">
    <property type="term" value="F:intramolecular phosphotransferase activity"/>
    <property type="evidence" value="ECO:0007669"/>
    <property type="project" value="InterPro"/>
</dbReference>
<dbReference type="PROSITE" id="PS00710">
    <property type="entry name" value="PGM_PMM"/>
    <property type="match status" value="1"/>
</dbReference>
<comment type="similarity">
    <text evidence="2 7">Belongs to the phosphohexose mutase family.</text>
</comment>
<evidence type="ECO:0000256" key="1">
    <source>
        <dbReference type="ARBA" id="ARBA00001946"/>
    </source>
</evidence>
<dbReference type="CDD" id="cd03089">
    <property type="entry name" value="PMM_PGM"/>
    <property type="match status" value="1"/>
</dbReference>